<evidence type="ECO:0000313" key="16">
    <source>
        <dbReference type="EMBL" id="PAB58160.1"/>
    </source>
</evidence>
<dbReference type="SUPFAM" id="SSF55874">
    <property type="entry name" value="ATPase domain of HSP90 chaperone/DNA topoisomerase II/histidine kinase"/>
    <property type="match status" value="1"/>
</dbReference>
<feature type="domain" description="Histidine kinase" evidence="15">
    <location>
        <begin position="236"/>
        <end position="442"/>
    </location>
</feature>
<dbReference type="CDD" id="cd00082">
    <property type="entry name" value="HisKA"/>
    <property type="match status" value="1"/>
</dbReference>
<keyword evidence="8" id="KW-0547">Nucleotide-binding</keyword>
<dbReference type="GO" id="GO:0005886">
    <property type="term" value="C:plasma membrane"/>
    <property type="evidence" value="ECO:0007669"/>
    <property type="project" value="UniProtKB-SubCell"/>
</dbReference>
<keyword evidence="10" id="KW-0067">ATP-binding</keyword>
<dbReference type="EMBL" id="NIBG01000019">
    <property type="protein sequence ID" value="PAB58160.1"/>
    <property type="molecule type" value="Genomic_DNA"/>
</dbReference>
<keyword evidence="17" id="KW-1185">Reference proteome</keyword>
<evidence type="ECO:0000256" key="9">
    <source>
        <dbReference type="ARBA" id="ARBA00022777"/>
    </source>
</evidence>
<dbReference type="CDD" id="cd00075">
    <property type="entry name" value="HATPase"/>
    <property type="match status" value="1"/>
</dbReference>
<comment type="catalytic activity">
    <reaction evidence="1">
        <text>ATP + protein L-histidine = ADP + protein N-phospho-L-histidine.</text>
        <dbReference type="EC" id="2.7.13.3"/>
    </reaction>
</comment>
<dbReference type="RefSeq" id="WP_095134913.1">
    <property type="nucleotide sequence ID" value="NZ_NIBG01000019.1"/>
</dbReference>
<evidence type="ECO:0000256" key="8">
    <source>
        <dbReference type="ARBA" id="ARBA00022741"/>
    </source>
</evidence>
<dbReference type="InterPro" id="IPR003661">
    <property type="entry name" value="HisK_dim/P_dom"/>
</dbReference>
<dbReference type="InterPro" id="IPR036097">
    <property type="entry name" value="HisK_dim/P_sf"/>
</dbReference>
<proteinExistence type="predicted"/>
<dbReference type="InterPro" id="IPR004358">
    <property type="entry name" value="Sig_transdc_His_kin-like_C"/>
</dbReference>
<dbReference type="InterPro" id="IPR003594">
    <property type="entry name" value="HATPase_dom"/>
</dbReference>
<evidence type="ECO:0000256" key="2">
    <source>
        <dbReference type="ARBA" id="ARBA00004651"/>
    </source>
</evidence>
<dbReference type="SUPFAM" id="SSF47384">
    <property type="entry name" value="Homodimeric domain of signal transducing histidine kinase"/>
    <property type="match status" value="1"/>
</dbReference>
<accession>A0A267MH77</accession>
<dbReference type="EC" id="2.7.13.3" evidence="3"/>
<evidence type="ECO:0000256" key="10">
    <source>
        <dbReference type="ARBA" id="ARBA00022840"/>
    </source>
</evidence>
<dbReference type="InterPro" id="IPR050398">
    <property type="entry name" value="HssS/ArlS-like"/>
</dbReference>
<dbReference type="OrthoDB" id="9780718at2"/>
<evidence type="ECO:0000256" key="12">
    <source>
        <dbReference type="ARBA" id="ARBA00023012"/>
    </source>
</evidence>
<feature type="transmembrane region" description="Helical" evidence="14">
    <location>
        <begin position="151"/>
        <end position="171"/>
    </location>
</feature>
<dbReference type="PROSITE" id="PS50109">
    <property type="entry name" value="HIS_KIN"/>
    <property type="match status" value="1"/>
</dbReference>
<gene>
    <name evidence="16" type="ORF">CCE28_16940</name>
</gene>
<evidence type="ECO:0000313" key="17">
    <source>
        <dbReference type="Proteomes" id="UP000216024"/>
    </source>
</evidence>
<dbReference type="Gene3D" id="3.30.565.10">
    <property type="entry name" value="Histidine kinase-like ATPase, C-terminal domain"/>
    <property type="match status" value="1"/>
</dbReference>
<evidence type="ECO:0000256" key="13">
    <source>
        <dbReference type="ARBA" id="ARBA00023136"/>
    </source>
</evidence>
<evidence type="ECO:0000256" key="6">
    <source>
        <dbReference type="ARBA" id="ARBA00022679"/>
    </source>
</evidence>
<dbReference type="PANTHER" id="PTHR45528:SF1">
    <property type="entry name" value="SENSOR HISTIDINE KINASE CPXA"/>
    <property type="match status" value="1"/>
</dbReference>
<keyword evidence="7 14" id="KW-0812">Transmembrane</keyword>
<dbReference type="PANTHER" id="PTHR45528">
    <property type="entry name" value="SENSOR HISTIDINE KINASE CPXA"/>
    <property type="match status" value="1"/>
</dbReference>
<dbReference type="SMART" id="SM00388">
    <property type="entry name" value="HisKA"/>
    <property type="match status" value="1"/>
</dbReference>
<dbReference type="InterPro" id="IPR036890">
    <property type="entry name" value="HATPase_C_sf"/>
</dbReference>
<keyword evidence="12" id="KW-0902">Two-component regulatory system</keyword>
<dbReference type="GO" id="GO:0005524">
    <property type="term" value="F:ATP binding"/>
    <property type="evidence" value="ECO:0007669"/>
    <property type="project" value="UniProtKB-KW"/>
</dbReference>
<sequence>MGKIGRKIFKYEITILIISLLITVLLFTVLSNKYLTFKAKKELLEEYAKIEKIIDKRVSGNINKIKVSQNEFKAARRFIQSNIVVISNNRKIVYRSIQDMTVKELKDAAMNNGTSKNTVVIKKEIRDKKGNRIGMAILGAKMEDLRRMIRLMTISLLVSMTISIMVATIVGKKLEKSITRPLTNLTNRVKNFSIKDKEKYDPIKTGDEIERLDEGFREMANRIYAYDTKRESFMQNASHELKTPLMSIRGYAEAIKDGVVEGEELDKSLDIIIDESIRLTDIVNEILYITKIENKDEDFVFEQRDVIHIVNRAIDNLKFMAKDKNIDITFEYEDKIMRNVDEEKLLRVFINIIGNSIRYAKNNITIKVVENKDLRILIMDDGIGIKAGEENKIFERFYKSTGGKTGLGLYIGKVIINRHKGNIIAYNNESGGATFEINLPES</sequence>
<dbReference type="PRINTS" id="PR00344">
    <property type="entry name" value="BCTRLSENSOR"/>
</dbReference>
<dbReference type="Gene3D" id="1.10.287.130">
    <property type="match status" value="1"/>
</dbReference>
<evidence type="ECO:0000256" key="1">
    <source>
        <dbReference type="ARBA" id="ARBA00000085"/>
    </source>
</evidence>
<dbReference type="GO" id="GO:0000155">
    <property type="term" value="F:phosphorelay sensor kinase activity"/>
    <property type="evidence" value="ECO:0007669"/>
    <property type="project" value="InterPro"/>
</dbReference>
<keyword evidence="4" id="KW-1003">Cell membrane</keyword>
<dbReference type="Gene3D" id="6.10.340.10">
    <property type="match status" value="1"/>
</dbReference>
<dbReference type="Pfam" id="PF00512">
    <property type="entry name" value="HisKA"/>
    <property type="match status" value="1"/>
</dbReference>
<name>A0A267MH77_9FIRM</name>
<dbReference type="CDD" id="cd06225">
    <property type="entry name" value="HAMP"/>
    <property type="match status" value="1"/>
</dbReference>
<evidence type="ECO:0000256" key="14">
    <source>
        <dbReference type="SAM" id="Phobius"/>
    </source>
</evidence>
<dbReference type="FunFam" id="1.10.287.130:FF:000001">
    <property type="entry name" value="Two-component sensor histidine kinase"/>
    <property type="match status" value="1"/>
</dbReference>
<keyword evidence="11 14" id="KW-1133">Transmembrane helix</keyword>
<evidence type="ECO:0000256" key="5">
    <source>
        <dbReference type="ARBA" id="ARBA00022553"/>
    </source>
</evidence>
<keyword evidence="13 14" id="KW-0472">Membrane</keyword>
<comment type="caution">
    <text evidence="16">The sequence shown here is derived from an EMBL/GenBank/DDBJ whole genome shotgun (WGS) entry which is preliminary data.</text>
</comment>
<dbReference type="Pfam" id="PF02518">
    <property type="entry name" value="HATPase_c"/>
    <property type="match status" value="1"/>
</dbReference>
<reference evidence="16 17" key="1">
    <citation type="submission" date="2017-06" db="EMBL/GenBank/DDBJ databases">
        <title>Draft genome sequence of anaerobic fermentative bacterium Anaeromicrobium sediminis DY2726D isolated from West Pacific Ocean sediments.</title>
        <authorList>
            <person name="Zeng X."/>
        </authorList>
    </citation>
    <scope>NUCLEOTIDE SEQUENCE [LARGE SCALE GENOMIC DNA]</scope>
    <source>
        <strain evidence="16 17">DY2726D</strain>
    </source>
</reference>
<dbReference type="Proteomes" id="UP000216024">
    <property type="component" value="Unassembled WGS sequence"/>
</dbReference>
<organism evidence="16 17">
    <name type="scientific">Anaeromicrobium sediminis</name>
    <dbReference type="NCBI Taxonomy" id="1478221"/>
    <lineage>
        <taxon>Bacteria</taxon>
        <taxon>Bacillati</taxon>
        <taxon>Bacillota</taxon>
        <taxon>Clostridia</taxon>
        <taxon>Peptostreptococcales</taxon>
        <taxon>Thermotaleaceae</taxon>
        <taxon>Anaeromicrobium</taxon>
    </lineage>
</organism>
<evidence type="ECO:0000259" key="15">
    <source>
        <dbReference type="PROSITE" id="PS50109"/>
    </source>
</evidence>
<evidence type="ECO:0000256" key="3">
    <source>
        <dbReference type="ARBA" id="ARBA00012438"/>
    </source>
</evidence>
<evidence type="ECO:0000256" key="7">
    <source>
        <dbReference type="ARBA" id="ARBA00022692"/>
    </source>
</evidence>
<evidence type="ECO:0000256" key="11">
    <source>
        <dbReference type="ARBA" id="ARBA00022989"/>
    </source>
</evidence>
<keyword evidence="9" id="KW-0418">Kinase</keyword>
<keyword evidence="5" id="KW-0597">Phosphoprotein</keyword>
<dbReference type="AlphaFoldDB" id="A0A267MH77"/>
<protein>
    <recommendedName>
        <fullName evidence="3">histidine kinase</fullName>
        <ecNumber evidence="3">2.7.13.3</ecNumber>
    </recommendedName>
</protein>
<comment type="subcellular location">
    <subcellularLocation>
        <location evidence="2">Cell membrane</location>
        <topology evidence="2">Multi-pass membrane protein</topology>
    </subcellularLocation>
</comment>
<dbReference type="SMART" id="SM00387">
    <property type="entry name" value="HATPase_c"/>
    <property type="match status" value="1"/>
</dbReference>
<feature type="transmembrane region" description="Helical" evidence="14">
    <location>
        <begin position="13"/>
        <end position="31"/>
    </location>
</feature>
<evidence type="ECO:0000256" key="4">
    <source>
        <dbReference type="ARBA" id="ARBA00022475"/>
    </source>
</evidence>
<dbReference type="InterPro" id="IPR005467">
    <property type="entry name" value="His_kinase_dom"/>
</dbReference>
<keyword evidence="6" id="KW-0808">Transferase</keyword>